<protein>
    <submittedName>
        <fullName evidence="3">Uncharacterized membrane protein YeiB</fullName>
    </submittedName>
</protein>
<feature type="transmembrane region" description="Helical" evidence="1">
    <location>
        <begin position="195"/>
        <end position="216"/>
    </location>
</feature>
<dbReference type="EMBL" id="FXBM01000001">
    <property type="protein sequence ID" value="SMH31377.1"/>
    <property type="molecule type" value="Genomic_DNA"/>
</dbReference>
<sequence>MTTSAPTRIPGLDVARGLAVLGMFAAHLAPVGREMPWDGRSSVLFAVLAGVSIGLMTGGASRSSHPLRDTGSILLRGLYLLVIGVALTLLGTPIAVILPHYGVMFAVAALLLFLPRAALAGLVVVFAVIGPVVVDQLVLSGTAWLARLPPEEALLARMPLTWLTQYYPVPSWLAYVVLGLLIARCDIRSRTTQRWLVLGGFAGVVLGYGGGLVLGGPESIEAHSSTTAELLGAGGVAAIAIGSLTALTERVPLLRRITAPIAAVGAMPLTIYSVQLVALAVYLVPYEPFDFEAWRSWTLLAGFVFGSIAFALLWRRFVGQGPLEWLLSRASLRPRRPAPRAALG</sequence>
<feature type="domain" description="DUF418" evidence="2">
    <location>
        <begin position="189"/>
        <end position="329"/>
    </location>
</feature>
<dbReference type="PANTHER" id="PTHR30590:SF3">
    <property type="entry name" value="HYPOTHETICAL MEMBRANE SPANNING PROTEIN"/>
    <property type="match status" value="1"/>
</dbReference>
<evidence type="ECO:0000313" key="4">
    <source>
        <dbReference type="Proteomes" id="UP000193711"/>
    </source>
</evidence>
<keyword evidence="1" id="KW-1133">Transmembrane helix</keyword>
<organism evidence="3 4">
    <name type="scientific">Rathayibacter oskolensis</name>
    <dbReference type="NCBI Taxonomy" id="1891671"/>
    <lineage>
        <taxon>Bacteria</taxon>
        <taxon>Bacillati</taxon>
        <taxon>Actinomycetota</taxon>
        <taxon>Actinomycetes</taxon>
        <taxon>Micrococcales</taxon>
        <taxon>Microbacteriaceae</taxon>
        <taxon>Rathayibacter</taxon>
    </lineage>
</organism>
<feature type="transmembrane region" description="Helical" evidence="1">
    <location>
        <begin position="296"/>
        <end position="314"/>
    </location>
</feature>
<dbReference type="RefSeq" id="WP_085475080.1">
    <property type="nucleotide sequence ID" value="NZ_FXBM01000001.1"/>
</dbReference>
<feature type="transmembrane region" description="Helical" evidence="1">
    <location>
        <begin position="259"/>
        <end position="284"/>
    </location>
</feature>
<dbReference type="InterPro" id="IPR052529">
    <property type="entry name" value="Bact_Transport_Assoc"/>
</dbReference>
<reference evidence="4" key="1">
    <citation type="submission" date="2017-04" db="EMBL/GenBank/DDBJ databases">
        <authorList>
            <person name="Varghese N."/>
            <person name="Submissions S."/>
        </authorList>
    </citation>
    <scope>NUCLEOTIDE SEQUENCE [LARGE SCALE GENOMIC DNA]</scope>
    <source>
        <strain evidence="4">VKM Ac-2121</strain>
    </source>
</reference>
<dbReference type="STRING" id="1891671.SAMN06295885_0581"/>
<evidence type="ECO:0000313" key="3">
    <source>
        <dbReference type="EMBL" id="SMH31377.1"/>
    </source>
</evidence>
<dbReference type="InterPro" id="IPR007349">
    <property type="entry name" value="DUF418"/>
</dbReference>
<feature type="transmembrane region" description="Helical" evidence="1">
    <location>
        <begin position="43"/>
        <end position="61"/>
    </location>
</feature>
<proteinExistence type="predicted"/>
<keyword evidence="1" id="KW-0812">Transmembrane</keyword>
<feature type="transmembrane region" description="Helical" evidence="1">
    <location>
        <begin position="228"/>
        <end position="247"/>
    </location>
</feature>
<accession>A0A1X7N2E6</accession>
<name>A0A1X7N2E6_9MICO</name>
<dbReference type="PANTHER" id="PTHR30590">
    <property type="entry name" value="INNER MEMBRANE PROTEIN"/>
    <property type="match status" value="1"/>
</dbReference>
<dbReference type="OrthoDB" id="4966979at2"/>
<gene>
    <name evidence="3" type="ORF">SAMN06295885_0581</name>
</gene>
<evidence type="ECO:0000259" key="2">
    <source>
        <dbReference type="Pfam" id="PF04235"/>
    </source>
</evidence>
<evidence type="ECO:0000256" key="1">
    <source>
        <dbReference type="SAM" id="Phobius"/>
    </source>
</evidence>
<feature type="transmembrane region" description="Helical" evidence="1">
    <location>
        <begin position="73"/>
        <end position="91"/>
    </location>
</feature>
<keyword evidence="4" id="KW-1185">Reference proteome</keyword>
<feature type="transmembrane region" description="Helical" evidence="1">
    <location>
        <begin position="121"/>
        <end position="146"/>
    </location>
</feature>
<keyword evidence="1" id="KW-0472">Membrane</keyword>
<dbReference type="Pfam" id="PF04235">
    <property type="entry name" value="DUF418"/>
    <property type="match status" value="1"/>
</dbReference>
<dbReference type="Proteomes" id="UP000193711">
    <property type="component" value="Unassembled WGS sequence"/>
</dbReference>
<feature type="transmembrane region" description="Helical" evidence="1">
    <location>
        <begin position="166"/>
        <end position="183"/>
    </location>
</feature>
<dbReference type="AlphaFoldDB" id="A0A1X7N2E6"/>